<evidence type="ECO:0000256" key="1">
    <source>
        <dbReference type="ARBA" id="ARBA00007401"/>
    </source>
</evidence>
<dbReference type="PANTHER" id="PTHR42732">
    <property type="entry name" value="BETA-GALACTOSIDASE"/>
    <property type="match status" value="1"/>
</dbReference>
<dbReference type="Pfam" id="PF02837">
    <property type="entry name" value="Glyco_hydro_2_N"/>
    <property type="match status" value="1"/>
</dbReference>
<dbReference type="InterPro" id="IPR017853">
    <property type="entry name" value="GH"/>
</dbReference>
<organism evidence="8 9">
    <name type="scientific">Chitinophaga caseinilytica</name>
    <dbReference type="NCBI Taxonomy" id="2267521"/>
    <lineage>
        <taxon>Bacteria</taxon>
        <taxon>Pseudomonadati</taxon>
        <taxon>Bacteroidota</taxon>
        <taxon>Chitinophagia</taxon>
        <taxon>Chitinophagales</taxon>
        <taxon>Chitinophagaceae</taxon>
        <taxon>Chitinophaga</taxon>
    </lineage>
</organism>
<evidence type="ECO:0000256" key="4">
    <source>
        <dbReference type="SAM" id="SignalP"/>
    </source>
</evidence>
<sequence length="672" mass="75364">MRWTFTFLTAALLLFQCKTFAQRVASPEEVTVSLDGDWLFCIDSLDAGAPARWFATTLPAQISRTVKVPHTWNVDPGTEEYYGTAWYQREIDIPQETKGKTVRLKFNAVYRDAVIYLNGQQIAKHYGSGYTAFYADASKAARKGKNLLTVSVNNQFSTSALPYGKSFDWANDGGITRSVSLHISNPSGIDYILADARPVPGTKAGQLRVQTVLLDRKSQKPLRTRVSVTDAAQQTVFTQTQNGTPQNGKLTTTVQIPEVQRWHFDHPNLYQVRVEVMDKNTVIATKTVPVGFRSIEARNGKIFLNGEPVRLSAVEWMPGSHPDYGMAEPAAILYGNLEHLKKLNAVFTRFHWQQDETLLDWCDRNGLLVQEEIPLWGGATVLDSIKSVAMMQADEMVLHHFNHPSVIAWGVGNEHSGQYQPTHDYVKHMYGYIKAMDSSRLVNYVSNTIQYNPKLDATVFGDVIMWNEYFETWFGGKMTDAPAMLDSIHKYHPEKPIVVSEYGLCEPAFSGGDPRRIAHMISHTALYETRPFVAGAIYFSLNDYRTFIGEEGTGKRRQRVHGMISLDGELKPSYHMLKNLFSPIIVTSMQSSPDRENISVTVTIPGGMPAYTLKGYTARVSSASDAGEMLRLPIMEPGKQYKFTLKNQDGENRQVVFSRPGGYAVISVPVNR</sequence>
<dbReference type="EMBL" id="CP150096">
    <property type="protein sequence ID" value="WZN44033.1"/>
    <property type="molecule type" value="Genomic_DNA"/>
</dbReference>
<evidence type="ECO:0000256" key="3">
    <source>
        <dbReference type="ARBA" id="ARBA00023295"/>
    </source>
</evidence>
<dbReference type="Pfam" id="PF02836">
    <property type="entry name" value="Glyco_hydro_2_C"/>
    <property type="match status" value="1"/>
</dbReference>
<feature type="domain" description="Glycoside hydrolase family 2 immunoglobulin-like beta-sandwich" evidence="5">
    <location>
        <begin position="203"/>
        <end position="293"/>
    </location>
</feature>
<evidence type="ECO:0000313" key="9">
    <source>
        <dbReference type="Proteomes" id="UP001449657"/>
    </source>
</evidence>
<dbReference type="SUPFAM" id="SSF49785">
    <property type="entry name" value="Galactose-binding domain-like"/>
    <property type="match status" value="1"/>
</dbReference>
<feature type="domain" description="Glycosyl hydrolases family 2 sugar binding" evidence="7">
    <location>
        <begin position="33"/>
        <end position="182"/>
    </location>
</feature>
<dbReference type="SUPFAM" id="SSF51445">
    <property type="entry name" value="(Trans)glycosidases"/>
    <property type="match status" value="1"/>
</dbReference>
<keyword evidence="4" id="KW-0732">Signal</keyword>
<dbReference type="Gene3D" id="2.60.40.10">
    <property type="entry name" value="Immunoglobulins"/>
    <property type="match status" value="1"/>
</dbReference>
<keyword evidence="9" id="KW-1185">Reference proteome</keyword>
<dbReference type="Gene3D" id="3.20.20.80">
    <property type="entry name" value="Glycosidases"/>
    <property type="match status" value="1"/>
</dbReference>
<dbReference type="Gene3D" id="2.60.120.260">
    <property type="entry name" value="Galactose-binding domain-like"/>
    <property type="match status" value="1"/>
</dbReference>
<feature type="chain" id="PRO_5045192004" evidence="4">
    <location>
        <begin position="22"/>
        <end position="672"/>
    </location>
</feature>
<gene>
    <name evidence="8" type="ORF">WJU22_14110</name>
</gene>
<dbReference type="SUPFAM" id="SSF49303">
    <property type="entry name" value="beta-Galactosidase/glucuronidase domain"/>
    <property type="match status" value="1"/>
</dbReference>
<comment type="similarity">
    <text evidence="1">Belongs to the glycosyl hydrolase 2 family.</text>
</comment>
<name>A0ABZ2YXD1_9BACT</name>
<dbReference type="InterPro" id="IPR013783">
    <property type="entry name" value="Ig-like_fold"/>
</dbReference>
<keyword evidence="3" id="KW-0326">Glycosidase</keyword>
<evidence type="ECO:0000313" key="8">
    <source>
        <dbReference type="EMBL" id="WZN44033.1"/>
    </source>
</evidence>
<feature type="domain" description="Glycoside hydrolase family 2 catalytic" evidence="6">
    <location>
        <begin position="296"/>
        <end position="505"/>
    </location>
</feature>
<feature type="signal peptide" evidence="4">
    <location>
        <begin position="1"/>
        <end position="21"/>
    </location>
</feature>
<dbReference type="Pfam" id="PF00703">
    <property type="entry name" value="Glyco_hydro_2"/>
    <property type="match status" value="1"/>
</dbReference>
<protein>
    <submittedName>
        <fullName evidence="8">Sugar-binding domain-containing protein</fullName>
    </submittedName>
</protein>
<keyword evidence="2" id="KW-0378">Hydrolase</keyword>
<dbReference type="PANTHER" id="PTHR42732:SF1">
    <property type="entry name" value="BETA-MANNOSIDASE"/>
    <property type="match status" value="1"/>
</dbReference>
<dbReference type="InterPro" id="IPR006103">
    <property type="entry name" value="Glyco_hydro_2_cat"/>
</dbReference>
<dbReference type="RefSeq" id="WP_341838827.1">
    <property type="nucleotide sequence ID" value="NZ_CP149792.1"/>
</dbReference>
<reference evidence="8 9" key="1">
    <citation type="submission" date="2024-03" db="EMBL/GenBank/DDBJ databases">
        <title>Chitinophaga caseinilytica sp. nov., a casein hydrolysing bacterium isolated from forest soil.</title>
        <authorList>
            <person name="Lee D.S."/>
            <person name="Han D.M."/>
            <person name="Baek J.H."/>
            <person name="Choi D.G."/>
            <person name="Jeon J.H."/>
            <person name="Jeon C.O."/>
        </authorList>
    </citation>
    <scope>NUCLEOTIDE SEQUENCE [LARGE SCALE GENOMIC DNA]</scope>
    <source>
        <strain evidence="8 9">KACC 19118</strain>
    </source>
</reference>
<dbReference type="InterPro" id="IPR036156">
    <property type="entry name" value="Beta-gal/glucu_dom_sf"/>
</dbReference>
<evidence type="ECO:0000259" key="6">
    <source>
        <dbReference type="Pfam" id="PF02836"/>
    </source>
</evidence>
<evidence type="ECO:0000256" key="2">
    <source>
        <dbReference type="ARBA" id="ARBA00022801"/>
    </source>
</evidence>
<dbReference type="Proteomes" id="UP001449657">
    <property type="component" value="Chromosome"/>
</dbReference>
<dbReference type="InterPro" id="IPR008979">
    <property type="entry name" value="Galactose-bd-like_sf"/>
</dbReference>
<accession>A0ABZ2YXD1</accession>
<dbReference type="InterPro" id="IPR051913">
    <property type="entry name" value="GH2_Domain-Containing"/>
</dbReference>
<evidence type="ECO:0000259" key="5">
    <source>
        <dbReference type="Pfam" id="PF00703"/>
    </source>
</evidence>
<evidence type="ECO:0000259" key="7">
    <source>
        <dbReference type="Pfam" id="PF02837"/>
    </source>
</evidence>
<proteinExistence type="inferred from homology"/>
<dbReference type="InterPro" id="IPR006102">
    <property type="entry name" value="Ig-like_GH2"/>
</dbReference>
<dbReference type="InterPro" id="IPR006104">
    <property type="entry name" value="Glyco_hydro_2_N"/>
</dbReference>